<protein>
    <submittedName>
        <fullName evidence="2">OsmC family protein</fullName>
    </submittedName>
</protein>
<accession>A0AAP2CRC3</accession>
<dbReference type="Proteomes" id="UP001315686">
    <property type="component" value="Unassembled WGS sequence"/>
</dbReference>
<comment type="caution">
    <text evidence="2">The sequence shown here is derived from an EMBL/GenBank/DDBJ whole genome shotgun (WGS) entry which is preliminary data.</text>
</comment>
<feature type="region of interest" description="Disordered" evidence="1">
    <location>
        <begin position="219"/>
        <end position="244"/>
    </location>
</feature>
<evidence type="ECO:0000256" key="1">
    <source>
        <dbReference type="SAM" id="MobiDB-lite"/>
    </source>
</evidence>
<dbReference type="InterPro" id="IPR015946">
    <property type="entry name" value="KH_dom-like_a/b"/>
</dbReference>
<proteinExistence type="predicted"/>
<dbReference type="AlphaFoldDB" id="A0AAP2CRC3"/>
<dbReference type="SUPFAM" id="SSF82784">
    <property type="entry name" value="OsmC-like"/>
    <property type="match status" value="2"/>
</dbReference>
<sequence length="394" mass="41600">MPTERNAIQDVGLPLVFQAQSQGAPMAAPRRKLAEALRLCATSLAGFQKEAYVTSDRTGLTWRLVSDEGANLNGHDAAPPPLGFFAAGLAASYMEEILALADQRGVKIGSLRVTLDNFFTMSGSMLKGTMVGGAQSVDLMVEIACDIEDKALVQLLSDSVGAAPQNGLVTGAHKSLFTLSQNGQEIAPTRVAPLNEAAIPMANAEWTPAPTGTDTTLLERVGMSPPSQTNPPPQDNGAAYSTTAPSARPLHVAAVAELRPDGMKEILQQLHFPHGSEWRFLSAENTQRAPDANTLMAAGIGFCFMTQLGILAKSQKLDLPEYAIIQDMHLSLGGASGGTSKPGAAMPAETHLALKSSEAQAKAAEMLDLAEQACFLHALCKTPLKTKLRFQKTG</sequence>
<dbReference type="Pfam" id="PF02566">
    <property type="entry name" value="OsmC"/>
    <property type="match status" value="1"/>
</dbReference>
<evidence type="ECO:0000313" key="3">
    <source>
        <dbReference type="Proteomes" id="UP001315686"/>
    </source>
</evidence>
<dbReference type="InterPro" id="IPR036102">
    <property type="entry name" value="OsmC/Ohrsf"/>
</dbReference>
<dbReference type="InterPro" id="IPR003718">
    <property type="entry name" value="OsmC/Ohr_fam"/>
</dbReference>
<dbReference type="EMBL" id="JADQAZ010000003">
    <property type="protein sequence ID" value="MBT0959089.1"/>
    <property type="molecule type" value="Genomic_DNA"/>
</dbReference>
<gene>
    <name evidence="2" type="ORF">IV417_17010</name>
</gene>
<name>A0AAP2CRC3_9RHOB</name>
<reference evidence="2 3" key="1">
    <citation type="journal article" date="2021" name="Arch. Microbiol.">
        <title>Harenicola maris gen. nov., sp. nov. isolated from the Sea of Japan shallow sediments.</title>
        <authorList>
            <person name="Romanenko L.A."/>
            <person name="Kurilenko V.V."/>
            <person name="Chernysheva N.Y."/>
            <person name="Tekutyeva L.A."/>
            <person name="Velansky P.V."/>
            <person name="Svetashev V.I."/>
            <person name="Isaeva M.P."/>
        </authorList>
    </citation>
    <scope>NUCLEOTIDE SEQUENCE [LARGE SCALE GENOMIC DNA]</scope>
    <source>
        <strain evidence="2 3">KMM 3653</strain>
    </source>
</reference>
<evidence type="ECO:0000313" key="2">
    <source>
        <dbReference type="EMBL" id="MBT0959089.1"/>
    </source>
</evidence>
<keyword evidence="3" id="KW-1185">Reference proteome</keyword>
<dbReference type="Gene3D" id="3.30.300.20">
    <property type="match status" value="2"/>
</dbReference>
<organism evidence="2 3">
    <name type="scientific">Harenicola maris</name>
    <dbReference type="NCBI Taxonomy" id="2841044"/>
    <lineage>
        <taxon>Bacteria</taxon>
        <taxon>Pseudomonadati</taxon>
        <taxon>Pseudomonadota</taxon>
        <taxon>Alphaproteobacteria</taxon>
        <taxon>Rhodobacterales</taxon>
        <taxon>Paracoccaceae</taxon>
        <taxon>Harenicola</taxon>
    </lineage>
</organism>
<dbReference type="RefSeq" id="WP_327795296.1">
    <property type="nucleotide sequence ID" value="NZ_JADQAZ010000003.1"/>
</dbReference>